<keyword evidence="6" id="KW-1185">Reference proteome</keyword>
<dbReference type="Proteomes" id="UP000654720">
    <property type="component" value="Chromosome"/>
</dbReference>
<dbReference type="Proteomes" id="UP000286063">
    <property type="component" value="Unassembled WGS sequence"/>
</dbReference>
<dbReference type="AlphaFoldDB" id="A0A413IMF9"/>
<gene>
    <name evidence="2" type="ORF">DWW18_02240</name>
    <name evidence="3" type="ORF">DXA50_10590</name>
    <name evidence="1" type="ORF">I6J59_12990</name>
</gene>
<dbReference type="STRING" id="1121130.GCA_000519105_00240"/>
<evidence type="ECO:0000313" key="2">
    <source>
        <dbReference type="EMBL" id="RGV36255.1"/>
    </source>
</evidence>
<evidence type="ECO:0000313" key="6">
    <source>
        <dbReference type="Proteomes" id="UP000654720"/>
    </source>
</evidence>
<dbReference type="EMBL" id="QRZA01000002">
    <property type="protein sequence ID" value="RGV36255.1"/>
    <property type="molecule type" value="Genomic_DNA"/>
</dbReference>
<evidence type="ECO:0000313" key="4">
    <source>
        <dbReference type="Proteomes" id="UP000283589"/>
    </source>
</evidence>
<dbReference type="EMBL" id="CP069450">
    <property type="protein sequence ID" value="QRO48849.1"/>
    <property type="molecule type" value="Genomic_DNA"/>
</dbReference>
<dbReference type="RefSeq" id="WP_027202601.1">
    <property type="nucleotide sequence ID" value="NZ_CAJKXH010000030.1"/>
</dbReference>
<organism evidence="3 5">
    <name type="scientific">Butyricimonas virosa</name>
    <dbReference type="NCBI Taxonomy" id="544645"/>
    <lineage>
        <taxon>Bacteria</taxon>
        <taxon>Pseudomonadati</taxon>
        <taxon>Bacteroidota</taxon>
        <taxon>Bacteroidia</taxon>
        <taxon>Bacteroidales</taxon>
        <taxon>Odoribacteraceae</taxon>
        <taxon>Butyricimonas</taxon>
    </lineage>
</organism>
<reference evidence="1 6" key="2">
    <citation type="submission" date="2021-02" db="EMBL/GenBank/DDBJ databases">
        <title>FDA dAtabase for Regulatory Grade micrObial Sequences (FDA-ARGOS): Supporting development and validation of Infectious Disease Dx tests.</title>
        <authorList>
            <person name="Carlson P."/>
            <person name="Fischbach M."/>
            <person name="Hastie J."/>
            <person name="Bilen M."/>
            <person name="Cheng A."/>
            <person name="Tallon L."/>
            <person name="Sadzewicz L."/>
            <person name="Zhao X."/>
            <person name="Boylan J."/>
            <person name="Ott S."/>
            <person name="Bowen H."/>
            <person name="Vavikolanu K."/>
            <person name="Mehta A."/>
            <person name="Aluvathingal J."/>
            <person name="Nadendla S."/>
            <person name="Yan Y."/>
            <person name="Sichtig H."/>
        </authorList>
    </citation>
    <scope>NUCLEOTIDE SEQUENCE [LARGE SCALE GENOMIC DNA]</scope>
    <source>
        <strain evidence="1 6">FDAARGOS_1229</strain>
    </source>
</reference>
<accession>A0A413IMF9</accession>
<reference evidence="4 5" key="1">
    <citation type="submission" date="2018-08" db="EMBL/GenBank/DDBJ databases">
        <title>A genome reference for cultivated species of the human gut microbiota.</title>
        <authorList>
            <person name="Zou Y."/>
            <person name="Xue W."/>
            <person name="Luo G."/>
        </authorList>
    </citation>
    <scope>NUCLEOTIDE SEQUENCE [LARGE SCALE GENOMIC DNA]</scope>
    <source>
        <strain evidence="2 4">AF14-49</strain>
        <strain evidence="3 5">OF02-7</strain>
    </source>
</reference>
<proteinExistence type="predicted"/>
<dbReference type="GeneID" id="93098527"/>
<dbReference type="Proteomes" id="UP000283589">
    <property type="component" value="Unassembled WGS sequence"/>
</dbReference>
<dbReference type="EMBL" id="QSCR01000017">
    <property type="protein sequence ID" value="RGY16953.1"/>
    <property type="molecule type" value="Genomic_DNA"/>
</dbReference>
<evidence type="ECO:0000313" key="3">
    <source>
        <dbReference type="EMBL" id="RGY16953.1"/>
    </source>
</evidence>
<dbReference type="OrthoDB" id="9943925at2"/>
<sequence length="101" mass="11729">MTTKKPKPYKIKIEDQQSLHEPSATYQYNTDQIAALKLEALEEIMDLNQTELLRKIIKYLKRIKQNSTPKINPNTLQAMLDAKEGNTIKCDSFEDYLKAIK</sequence>
<evidence type="ECO:0000313" key="1">
    <source>
        <dbReference type="EMBL" id="QRO48849.1"/>
    </source>
</evidence>
<protein>
    <submittedName>
        <fullName evidence="3">Uncharacterized protein</fullName>
    </submittedName>
</protein>
<evidence type="ECO:0000313" key="5">
    <source>
        <dbReference type="Proteomes" id="UP000286063"/>
    </source>
</evidence>
<name>A0A413IMF9_9BACT</name>